<gene>
    <name evidence="2" type="ORF">COS99_04520</name>
</gene>
<dbReference type="InterPro" id="IPR007831">
    <property type="entry name" value="T2SS_GspE_N"/>
</dbReference>
<organism evidence="2 3">
    <name type="scientific">Candidatus Aquitaenariimonas noxiae</name>
    <dbReference type="NCBI Taxonomy" id="1974741"/>
    <lineage>
        <taxon>Bacteria</taxon>
        <taxon>Pseudomonadati</taxon>
        <taxon>Candidatus Omnitrophota</taxon>
        <taxon>Candidatus Aquitaenariimonas</taxon>
    </lineage>
</organism>
<proteinExistence type="predicted"/>
<reference evidence="2 3" key="1">
    <citation type="submission" date="2017-09" db="EMBL/GenBank/DDBJ databases">
        <title>Depth-based differentiation of microbial function through sediment-hosted aquifers and enrichment of novel symbionts in the deep terrestrial subsurface.</title>
        <authorList>
            <person name="Probst A.J."/>
            <person name="Ladd B."/>
            <person name="Jarett J.K."/>
            <person name="Geller-Mcgrath D.E."/>
            <person name="Sieber C.M."/>
            <person name="Emerson J.B."/>
            <person name="Anantharaman K."/>
            <person name="Thomas B.C."/>
            <person name="Malmstrom R."/>
            <person name="Stieglmeier M."/>
            <person name="Klingl A."/>
            <person name="Woyke T."/>
            <person name="Ryan C.M."/>
            <person name="Banfield J.F."/>
        </authorList>
    </citation>
    <scope>NUCLEOTIDE SEQUENCE [LARGE SCALE GENOMIC DNA]</scope>
    <source>
        <strain evidence="2">CG07_land_8_20_14_0_80_42_15</strain>
    </source>
</reference>
<dbReference type="GO" id="GO:0005886">
    <property type="term" value="C:plasma membrane"/>
    <property type="evidence" value="ECO:0007669"/>
    <property type="project" value="TreeGrafter"/>
</dbReference>
<accession>A0A2J0KST9</accession>
<dbReference type="PANTHER" id="PTHR30258:SF1">
    <property type="entry name" value="PROTEIN TRANSPORT PROTEIN HOFB HOMOLOG"/>
    <property type="match status" value="1"/>
</dbReference>
<protein>
    <recommendedName>
        <fullName evidence="1">Type II secretion system protein GspE N-terminal domain-containing protein</fullName>
    </recommendedName>
</protein>
<name>A0A2J0KST9_9BACT</name>
<dbReference type="PANTHER" id="PTHR30258">
    <property type="entry name" value="TYPE II SECRETION SYSTEM PROTEIN GSPE-RELATED"/>
    <property type="match status" value="1"/>
</dbReference>
<dbReference type="InterPro" id="IPR037257">
    <property type="entry name" value="T2SS_E_N_sf"/>
</dbReference>
<dbReference type="GO" id="GO:0016887">
    <property type="term" value="F:ATP hydrolysis activity"/>
    <property type="evidence" value="ECO:0007669"/>
    <property type="project" value="TreeGrafter"/>
</dbReference>
<dbReference type="Proteomes" id="UP000230052">
    <property type="component" value="Unassembled WGS sequence"/>
</dbReference>
<dbReference type="Pfam" id="PF05157">
    <property type="entry name" value="MshEN"/>
    <property type="match status" value="1"/>
</dbReference>
<evidence type="ECO:0000313" key="3">
    <source>
        <dbReference type="Proteomes" id="UP000230052"/>
    </source>
</evidence>
<dbReference type="EMBL" id="PEWV01000042">
    <property type="protein sequence ID" value="PIU41581.1"/>
    <property type="molecule type" value="Genomic_DNA"/>
</dbReference>
<dbReference type="FunFam" id="3.30.300.160:FF:000002">
    <property type="entry name" value="Type II secretion system protein E"/>
    <property type="match status" value="1"/>
</dbReference>
<evidence type="ECO:0000259" key="1">
    <source>
        <dbReference type="Pfam" id="PF05157"/>
    </source>
</evidence>
<comment type="caution">
    <text evidence="2">The sequence shown here is derived from an EMBL/GenBank/DDBJ whole genome shotgun (WGS) entry which is preliminary data.</text>
</comment>
<sequence length="149" mass="16550">MANVKRIVSKQLGELLVERGVITKEQLDKALSIQKERGGLIGQILIGLGYATEEEIARSLTVQYGFPYLPLSNYEIDADLIKLIPENVLRQYCLIPIDKIGNNLTIAMANPLNIQAIEDIELITNCKVQIFVSTMTDVTNSIDRYAKGA</sequence>
<dbReference type="AlphaFoldDB" id="A0A2J0KST9"/>
<feature type="domain" description="Type II secretion system protein GspE N-terminal" evidence="1">
    <location>
        <begin position="64"/>
        <end position="147"/>
    </location>
</feature>
<dbReference type="SUPFAM" id="SSF160246">
    <property type="entry name" value="EspE N-terminal domain-like"/>
    <property type="match status" value="1"/>
</dbReference>
<evidence type="ECO:0000313" key="2">
    <source>
        <dbReference type="EMBL" id="PIU41581.1"/>
    </source>
</evidence>
<dbReference type="Gene3D" id="3.30.300.160">
    <property type="entry name" value="Type II secretion system, protein E, N-terminal domain"/>
    <property type="match status" value="1"/>
</dbReference>